<dbReference type="EMBL" id="LFXA01000002">
    <property type="protein sequence ID" value="KNB54046.1"/>
    <property type="molecule type" value="Genomic_DNA"/>
</dbReference>
<accession>A0A0K9XLS9</accession>
<name>A0A0K9XLS9_9ACTN</name>
<proteinExistence type="predicted"/>
<dbReference type="AlphaFoldDB" id="A0A0K9XLS9"/>
<dbReference type="PANTHER" id="PTHR13887:SF41">
    <property type="entry name" value="THIOREDOXIN SUPERFAMILY PROTEIN"/>
    <property type="match status" value="1"/>
</dbReference>
<organism evidence="2 3">
    <name type="scientific">Streptomyces caatingaensis</name>
    <dbReference type="NCBI Taxonomy" id="1678637"/>
    <lineage>
        <taxon>Bacteria</taxon>
        <taxon>Bacillati</taxon>
        <taxon>Actinomycetota</taxon>
        <taxon>Actinomycetes</taxon>
        <taxon>Kitasatosporales</taxon>
        <taxon>Streptomycetaceae</taxon>
        <taxon>Streptomyces</taxon>
    </lineage>
</organism>
<evidence type="ECO:0000313" key="2">
    <source>
        <dbReference type="EMBL" id="KNB54046.1"/>
    </source>
</evidence>
<dbReference type="CDD" id="cd03024">
    <property type="entry name" value="DsbA_FrnE"/>
    <property type="match status" value="1"/>
</dbReference>
<dbReference type="PANTHER" id="PTHR13887">
    <property type="entry name" value="GLUTATHIONE S-TRANSFERASE KAPPA"/>
    <property type="match status" value="1"/>
</dbReference>
<dbReference type="STRING" id="1678637.AC230_05735"/>
<dbReference type="SUPFAM" id="SSF52833">
    <property type="entry name" value="Thioredoxin-like"/>
    <property type="match status" value="1"/>
</dbReference>
<gene>
    <name evidence="2" type="ORF">AC230_05735</name>
</gene>
<evidence type="ECO:0000259" key="1">
    <source>
        <dbReference type="Pfam" id="PF01323"/>
    </source>
</evidence>
<feature type="domain" description="DSBA-like thioredoxin" evidence="1">
    <location>
        <begin position="3"/>
        <end position="194"/>
    </location>
</feature>
<dbReference type="Gene3D" id="3.40.30.10">
    <property type="entry name" value="Glutaredoxin"/>
    <property type="match status" value="1"/>
</dbReference>
<keyword evidence="3" id="KW-1185">Reference proteome</keyword>
<dbReference type="Pfam" id="PF01323">
    <property type="entry name" value="DSBA"/>
    <property type="match status" value="1"/>
</dbReference>
<reference evidence="3" key="1">
    <citation type="submission" date="2015-07" db="EMBL/GenBank/DDBJ databases">
        <title>Draft genome sequence of Streptomyces sp. CMAA 1322, a bacterium isolated from Caatinga biome, from dry forest semiarid of Brazil.</title>
        <authorList>
            <person name="Santos S.N."/>
            <person name="Gacesa R."/>
            <person name="Taketani R.G."/>
            <person name="Long P.F."/>
            <person name="Melo I.S."/>
        </authorList>
    </citation>
    <scope>NUCLEOTIDE SEQUENCE [LARGE SCALE GENOMIC DNA]</scope>
    <source>
        <strain evidence="3">CMAA 1322</strain>
    </source>
</reference>
<dbReference type="GO" id="GO:0016491">
    <property type="term" value="F:oxidoreductase activity"/>
    <property type="evidence" value="ECO:0007669"/>
    <property type="project" value="InterPro"/>
</dbReference>
<dbReference type="InterPro" id="IPR001853">
    <property type="entry name" value="DSBA-like_thioredoxin_dom"/>
</dbReference>
<sequence>MKVRIVLDIACAWSALGWTRFEHAVERFRAEGGEADVEFLPFQVAPDAPAEGEPLSAVHRRVFGPTVEAKTARMAALAARSGLEMNFDAAVFANTLDAHRLLARAVAQGQGERTVGRLFRAYFTEGLNVADPAVLERIARESGVAPGALPGPDPVAAGQRIVRELGVTSVPVFLFDGGPTLVGAQSEEDLLAALREAAVNGSLV</sequence>
<dbReference type="PATRIC" id="fig|1678637.3.peg.1243"/>
<protein>
    <recommendedName>
        <fullName evidence="1">DSBA-like thioredoxin domain-containing protein</fullName>
    </recommendedName>
</protein>
<evidence type="ECO:0000313" key="3">
    <source>
        <dbReference type="Proteomes" id="UP000037288"/>
    </source>
</evidence>
<dbReference type="OrthoDB" id="9799122at2"/>
<dbReference type="RefSeq" id="WP_049714787.1">
    <property type="nucleotide sequence ID" value="NZ_LFXA01000002.1"/>
</dbReference>
<comment type="caution">
    <text evidence="2">The sequence shown here is derived from an EMBL/GenBank/DDBJ whole genome shotgun (WGS) entry which is preliminary data.</text>
</comment>
<dbReference type="Proteomes" id="UP000037288">
    <property type="component" value="Unassembled WGS sequence"/>
</dbReference>
<dbReference type="InterPro" id="IPR036249">
    <property type="entry name" value="Thioredoxin-like_sf"/>
</dbReference>